<name>A0ACD5VKY1_AVESA</name>
<keyword evidence="2" id="KW-1185">Reference proteome</keyword>
<sequence>MSVETERSSRESSAASGLDFEETALTLTLRLPGSSSADPDRKRSASSSSDAHRSSSLAAAASNATGAPSPPKAQVVGWPPVRSFRKNALADVAAGSTRAAAAPAKFVKVAVDGAPYLRKVNLQDYAGYDQLLRALQDKFCSHFTIRRFGNDETKLVDAVNGTEYVPTYEDKDGDWMLVGDVPWKMFVDACQRLRLMKNSEAVNIAPRAAQ</sequence>
<reference evidence="1" key="1">
    <citation type="submission" date="2021-05" db="EMBL/GenBank/DDBJ databases">
        <authorList>
            <person name="Scholz U."/>
            <person name="Mascher M."/>
            <person name="Fiebig A."/>
        </authorList>
    </citation>
    <scope>NUCLEOTIDE SEQUENCE [LARGE SCALE GENOMIC DNA]</scope>
</reference>
<evidence type="ECO:0000313" key="1">
    <source>
        <dbReference type="EnsemblPlants" id="AVESA.00010b.r2.3CG0463110.1.CDS"/>
    </source>
</evidence>
<protein>
    <submittedName>
        <fullName evidence="1">Uncharacterized protein</fullName>
    </submittedName>
</protein>
<dbReference type="EnsemblPlants" id="AVESA.00010b.r2.3CG0463110.1">
    <property type="protein sequence ID" value="AVESA.00010b.r2.3CG0463110.1.CDS"/>
    <property type="gene ID" value="AVESA.00010b.r2.3CG0463110"/>
</dbReference>
<dbReference type="Proteomes" id="UP001732700">
    <property type="component" value="Chromosome 3C"/>
</dbReference>
<accession>A0ACD5VKY1</accession>
<reference evidence="1" key="2">
    <citation type="submission" date="2025-09" db="UniProtKB">
        <authorList>
            <consortium name="EnsemblPlants"/>
        </authorList>
    </citation>
    <scope>IDENTIFICATION</scope>
</reference>
<organism evidence="1 2">
    <name type="scientific">Avena sativa</name>
    <name type="common">Oat</name>
    <dbReference type="NCBI Taxonomy" id="4498"/>
    <lineage>
        <taxon>Eukaryota</taxon>
        <taxon>Viridiplantae</taxon>
        <taxon>Streptophyta</taxon>
        <taxon>Embryophyta</taxon>
        <taxon>Tracheophyta</taxon>
        <taxon>Spermatophyta</taxon>
        <taxon>Magnoliopsida</taxon>
        <taxon>Liliopsida</taxon>
        <taxon>Poales</taxon>
        <taxon>Poaceae</taxon>
        <taxon>BOP clade</taxon>
        <taxon>Pooideae</taxon>
        <taxon>Poodae</taxon>
        <taxon>Poeae</taxon>
        <taxon>Poeae Chloroplast Group 1 (Aveneae type)</taxon>
        <taxon>Aveninae</taxon>
        <taxon>Avena</taxon>
    </lineage>
</organism>
<proteinExistence type="predicted"/>
<evidence type="ECO:0000313" key="2">
    <source>
        <dbReference type="Proteomes" id="UP001732700"/>
    </source>
</evidence>